<accession>A9BEC2</accession>
<dbReference type="STRING" id="93059.P9211_05011"/>
<keyword evidence="2" id="KW-1185">Reference proteome</keyword>
<dbReference type="KEGG" id="pmj:P9211_05011"/>
<dbReference type="HOGENOM" id="CLU_192081_1_0_3"/>
<proteinExistence type="predicted"/>
<organism evidence="1 2">
    <name type="scientific">Prochlorococcus marinus (strain MIT 9211)</name>
    <dbReference type="NCBI Taxonomy" id="93059"/>
    <lineage>
        <taxon>Bacteria</taxon>
        <taxon>Bacillati</taxon>
        <taxon>Cyanobacteriota</taxon>
        <taxon>Cyanophyceae</taxon>
        <taxon>Synechococcales</taxon>
        <taxon>Prochlorococcaceae</taxon>
        <taxon>Prochlorococcus</taxon>
    </lineage>
</organism>
<sequence length="63" mass="7227">MGSFKKKSDDLHELINHLNEDRAFILAKLDQGDWPDLRHELAALERDLSRLLSLAAERLQSDA</sequence>
<gene>
    <name evidence="1" type="ordered locus">P9211_05011</name>
</gene>
<dbReference type="AlphaFoldDB" id="A9BEC2"/>
<dbReference type="RefSeq" id="WP_012195055.1">
    <property type="nucleotide sequence ID" value="NC_009976.1"/>
</dbReference>
<name>A9BEC2_PROM4</name>
<reference evidence="1 2" key="1">
    <citation type="journal article" date="2007" name="PLoS Genet.">
        <title>Patterns and implications of gene gain and loss in the evolution of Prochlorococcus.</title>
        <authorList>
            <person name="Kettler G.C."/>
            <person name="Martiny A.C."/>
            <person name="Huang K."/>
            <person name="Zucker J."/>
            <person name="Coleman M.L."/>
            <person name="Rodrigue S."/>
            <person name="Chen F."/>
            <person name="Lapidus A."/>
            <person name="Ferriera S."/>
            <person name="Johnson J."/>
            <person name="Steglich C."/>
            <person name="Church G.M."/>
            <person name="Richardson P."/>
            <person name="Chisholm S.W."/>
        </authorList>
    </citation>
    <scope>NUCLEOTIDE SEQUENCE [LARGE SCALE GENOMIC DNA]</scope>
    <source>
        <strain evidence="2">MIT 9211</strain>
    </source>
</reference>
<evidence type="ECO:0000313" key="2">
    <source>
        <dbReference type="Proteomes" id="UP000000788"/>
    </source>
</evidence>
<protein>
    <submittedName>
        <fullName evidence="1">Uncharacterized protein</fullName>
    </submittedName>
</protein>
<dbReference type="EMBL" id="CP000878">
    <property type="protein sequence ID" value="ABX08432.1"/>
    <property type="molecule type" value="Genomic_DNA"/>
</dbReference>
<evidence type="ECO:0000313" key="1">
    <source>
        <dbReference type="EMBL" id="ABX08432.1"/>
    </source>
</evidence>
<dbReference type="OrthoDB" id="541535at2"/>
<dbReference type="Proteomes" id="UP000000788">
    <property type="component" value="Chromosome"/>
</dbReference>